<evidence type="ECO:0000313" key="12">
    <source>
        <dbReference type="EMBL" id="EHI55211.1"/>
    </source>
</evidence>
<accession>G5GJ86</accession>
<dbReference type="InterPro" id="IPR039421">
    <property type="entry name" value="Type_1_exporter"/>
</dbReference>
<dbReference type="InterPro" id="IPR036640">
    <property type="entry name" value="ABC1_TM_sf"/>
</dbReference>
<evidence type="ECO:0000259" key="11">
    <source>
        <dbReference type="PROSITE" id="PS50929"/>
    </source>
</evidence>
<keyword evidence="13" id="KW-1185">Reference proteome</keyword>
<dbReference type="PANTHER" id="PTHR43394">
    <property type="entry name" value="ATP-DEPENDENT PERMEASE MDL1, MITOCHONDRIAL"/>
    <property type="match status" value="1"/>
</dbReference>
<evidence type="ECO:0000259" key="10">
    <source>
        <dbReference type="PROSITE" id="PS50893"/>
    </source>
</evidence>
<proteinExistence type="predicted"/>
<gene>
    <name evidence="12" type="ORF">HMPREF9333_01626</name>
</gene>
<dbReference type="CDD" id="cd07346">
    <property type="entry name" value="ABC_6TM_exporters"/>
    <property type="match status" value="1"/>
</dbReference>
<dbReference type="Pfam" id="PF00664">
    <property type="entry name" value="ABC_membrane"/>
    <property type="match status" value="1"/>
</dbReference>
<feature type="transmembrane region" description="Helical" evidence="9">
    <location>
        <begin position="132"/>
        <end position="155"/>
    </location>
</feature>
<feature type="transmembrane region" description="Helical" evidence="9">
    <location>
        <begin position="21"/>
        <end position="47"/>
    </location>
</feature>
<dbReference type="Proteomes" id="UP000003011">
    <property type="component" value="Unassembled WGS sequence"/>
</dbReference>
<comment type="subcellular location">
    <subcellularLocation>
        <location evidence="1">Cell membrane</location>
        <topology evidence="1">Multi-pass membrane protein</topology>
    </subcellularLocation>
</comment>
<keyword evidence="8 9" id="KW-0472">Membrane</keyword>
<evidence type="ECO:0000313" key="13">
    <source>
        <dbReference type="Proteomes" id="UP000003011"/>
    </source>
</evidence>
<dbReference type="PATRIC" id="fig|679200.3.peg.1720"/>
<evidence type="ECO:0008006" key="14">
    <source>
        <dbReference type="Google" id="ProtNLM"/>
    </source>
</evidence>
<dbReference type="SUPFAM" id="SSF90123">
    <property type="entry name" value="ABC transporter transmembrane region"/>
    <property type="match status" value="1"/>
</dbReference>
<name>G5GJ86_9FIRM</name>
<dbReference type="SUPFAM" id="SSF52540">
    <property type="entry name" value="P-loop containing nucleoside triphosphate hydrolases"/>
    <property type="match status" value="1"/>
</dbReference>
<evidence type="ECO:0000256" key="9">
    <source>
        <dbReference type="SAM" id="Phobius"/>
    </source>
</evidence>
<evidence type="ECO:0000256" key="4">
    <source>
        <dbReference type="ARBA" id="ARBA00022692"/>
    </source>
</evidence>
<dbReference type="eggNOG" id="COG1132">
    <property type="taxonomic scope" value="Bacteria"/>
</dbReference>
<dbReference type="PROSITE" id="PS50929">
    <property type="entry name" value="ABC_TM1F"/>
    <property type="match status" value="1"/>
</dbReference>
<feature type="domain" description="ABC transporter" evidence="10">
    <location>
        <begin position="338"/>
        <end position="573"/>
    </location>
</feature>
<dbReference type="STRING" id="679200.HMPREF9333_01626"/>
<dbReference type="InterPro" id="IPR003439">
    <property type="entry name" value="ABC_transporter-like_ATP-bd"/>
</dbReference>
<keyword evidence="5" id="KW-0547">Nucleotide-binding</keyword>
<dbReference type="Gene3D" id="3.40.50.300">
    <property type="entry name" value="P-loop containing nucleotide triphosphate hydrolases"/>
    <property type="match status" value="1"/>
</dbReference>
<reference evidence="12 13" key="1">
    <citation type="submission" date="2011-08" db="EMBL/GenBank/DDBJ databases">
        <title>The Genome Sequence of Johnsonella ignava ATCC 51276.</title>
        <authorList>
            <consortium name="The Broad Institute Genome Sequencing Platform"/>
            <person name="Earl A."/>
            <person name="Ward D."/>
            <person name="Feldgarden M."/>
            <person name="Gevers D."/>
            <person name="Izard J."/>
            <person name="Blanton J.M."/>
            <person name="Baranova O.V."/>
            <person name="Dewhirst F.E."/>
            <person name="Young S.K."/>
            <person name="Zeng Q."/>
            <person name="Gargeya S."/>
            <person name="Fitzgerald M."/>
            <person name="Haas B."/>
            <person name="Abouelleil A."/>
            <person name="Alvarado L."/>
            <person name="Arachchi H.M."/>
            <person name="Berlin A."/>
            <person name="Brown A."/>
            <person name="Chapman S.B."/>
            <person name="Chen Z."/>
            <person name="Dunbar C."/>
            <person name="Freedman E."/>
            <person name="Gearin G."/>
            <person name="Gellesch M."/>
            <person name="Goldberg J."/>
            <person name="Griggs A."/>
            <person name="Gujja S."/>
            <person name="Heiman D."/>
            <person name="Howarth C."/>
            <person name="Larson L."/>
            <person name="Lui A."/>
            <person name="MacDonald P.J.P."/>
            <person name="Montmayeur A."/>
            <person name="Murphy C."/>
            <person name="Neiman D."/>
            <person name="Pearson M."/>
            <person name="Priest M."/>
            <person name="Roberts A."/>
            <person name="Saif S."/>
            <person name="Shea T."/>
            <person name="Shenoy N."/>
            <person name="Sisk P."/>
            <person name="Stolte C."/>
            <person name="Sykes S."/>
            <person name="Wortman J."/>
            <person name="Nusbaum C."/>
            <person name="Birren B."/>
        </authorList>
    </citation>
    <scope>NUCLEOTIDE SEQUENCE [LARGE SCALE GENOMIC DNA]</scope>
    <source>
        <strain evidence="12 13">ATCC 51276</strain>
    </source>
</reference>
<dbReference type="Pfam" id="PF00005">
    <property type="entry name" value="ABC_tran"/>
    <property type="match status" value="1"/>
</dbReference>
<evidence type="ECO:0000256" key="1">
    <source>
        <dbReference type="ARBA" id="ARBA00004651"/>
    </source>
</evidence>
<keyword evidence="6" id="KW-0067">ATP-binding</keyword>
<keyword evidence="2" id="KW-0813">Transport</keyword>
<dbReference type="EMBL" id="ACZL01000026">
    <property type="protein sequence ID" value="EHI55211.1"/>
    <property type="molecule type" value="Genomic_DNA"/>
</dbReference>
<dbReference type="SMART" id="SM00382">
    <property type="entry name" value="AAA"/>
    <property type="match status" value="1"/>
</dbReference>
<evidence type="ECO:0000256" key="7">
    <source>
        <dbReference type="ARBA" id="ARBA00022989"/>
    </source>
</evidence>
<dbReference type="GO" id="GO:0005886">
    <property type="term" value="C:plasma membrane"/>
    <property type="evidence" value="ECO:0007669"/>
    <property type="project" value="UniProtKB-SubCell"/>
</dbReference>
<dbReference type="InterPro" id="IPR003593">
    <property type="entry name" value="AAA+_ATPase"/>
</dbReference>
<feature type="domain" description="ABC transmembrane type-1" evidence="11">
    <location>
        <begin position="28"/>
        <end position="305"/>
    </location>
</feature>
<evidence type="ECO:0000256" key="2">
    <source>
        <dbReference type="ARBA" id="ARBA00022448"/>
    </source>
</evidence>
<dbReference type="AlphaFoldDB" id="G5GJ86"/>
<feature type="transmembrane region" description="Helical" evidence="9">
    <location>
        <begin position="244"/>
        <end position="266"/>
    </location>
</feature>
<sequence>MKNKRINIIFELLKHSKGMRLYMLANCIICLVYELLPLVNMFLVSYMTGALLSGIDIKYGFIAAMLIISVLIHSVFGYLNMWTEHDIAYRLLYKMRYETYQRLEQAIPSFSNQMMSSEMVSIASSDMNLIEWFYAHTINIFVVSVFICTVLIGVFAFLHPFFALNAFVWIVLYLCSPLIFNKKSKEQGKVIRERYGKVANAVLDAIQGMREILSFNMWESYKRKINASIANYEKSRKADAGRKAYEVVYAIFISTMMTVSTLFISYYLYKSGSLEKQWILAVIITGGSIFAILAKFVNISTQFSSVFAASERVLKLLNLPITVRDSGTEEFNEIVDTIEFENVSFKYPNSKEFQIKNMSFKIHSGKIIALSGESGSGKSTIVNLLQRYADPTEGKILINGKDIRSFTLESWRGAISVVTQDTYLFKGTVIENIKMGQPEASDKEVRNVAAAAQAHDFIIQLPNGYESEIGERALKISEGQKQRLSIARALLKNSSIMIFDEAQSSLDSENEVNLNKAIKNLSNNKFIISIAHRISSVRAADKVLFIDNGNFIAFDSFDNLSKNCDLFIKKVLGKEEGRAS</sequence>
<comment type="caution">
    <text evidence="12">The sequence shown here is derived from an EMBL/GenBank/DDBJ whole genome shotgun (WGS) entry which is preliminary data.</text>
</comment>
<keyword evidence="7 9" id="KW-1133">Transmembrane helix</keyword>
<evidence type="ECO:0000256" key="8">
    <source>
        <dbReference type="ARBA" id="ARBA00023136"/>
    </source>
</evidence>
<dbReference type="GO" id="GO:0016887">
    <property type="term" value="F:ATP hydrolysis activity"/>
    <property type="evidence" value="ECO:0007669"/>
    <property type="project" value="InterPro"/>
</dbReference>
<keyword evidence="4 9" id="KW-0812">Transmembrane</keyword>
<keyword evidence="3" id="KW-1003">Cell membrane</keyword>
<dbReference type="RefSeq" id="WP_005541390.1">
    <property type="nucleotide sequence ID" value="NZ_JH378834.1"/>
</dbReference>
<evidence type="ECO:0000256" key="5">
    <source>
        <dbReference type="ARBA" id="ARBA00022741"/>
    </source>
</evidence>
<protein>
    <recommendedName>
        <fullName evidence="14">ABC transporter</fullName>
    </recommendedName>
</protein>
<evidence type="ECO:0000256" key="6">
    <source>
        <dbReference type="ARBA" id="ARBA00022840"/>
    </source>
</evidence>
<dbReference type="Gene3D" id="1.20.1560.10">
    <property type="entry name" value="ABC transporter type 1, transmembrane domain"/>
    <property type="match status" value="1"/>
</dbReference>
<evidence type="ECO:0000256" key="3">
    <source>
        <dbReference type="ARBA" id="ARBA00022475"/>
    </source>
</evidence>
<feature type="transmembrane region" description="Helical" evidence="9">
    <location>
        <begin position="278"/>
        <end position="297"/>
    </location>
</feature>
<dbReference type="InterPro" id="IPR027417">
    <property type="entry name" value="P-loop_NTPase"/>
</dbReference>
<dbReference type="FunFam" id="3.40.50.300:FF:000221">
    <property type="entry name" value="Multidrug ABC transporter ATP-binding protein"/>
    <property type="match status" value="1"/>
</dbReference>
<dbReference type="HOGENOM" id="CLU_000604_84_9_9"/>
<dbReference type="PROSITE" id="PS50893">
    <property type="entry name" value="ABC_TRANSPORTER_2"/>
    <property type="match status" value="1"/>
</dbReference>
<feature type="transmembrane region" description="Helical" evidence="9">
    <location>
        <begin position="59"/>
        <end position="81"/>
    </location>
</feature>
<dbReference type="GO" id="GO:0015421">
    <property type="term" value="F:ABC-type oligopeptide transporter activity"/>
    <property type="evidence" value="ECO:0007669"/>
    <property type="project" value="TreeGrafter"/>
</dbReference>
<dbReference type="GO" id="GO:0005524">
    <property type="term" value="F:ATP binding"/>
    <property type="evidence" value="ECO:0007669"/>
    <property type="project" value="UniProtKB-KW"/>
</dbReference>
<feature type="transmembrane region" description="Helical" evidence="9">
    <location>
        <begin position="161"/>
        <end position="180"/>
    </location>
</feature>
<dbReference type="InterPro" id="IPR011527">
    <property type="entry name" value="ABC1_TM_dom"/>
</dbReference>
<organism evidence="12 13">
    <name type="scientific">Johnsonella ignava ATCC 51276</name>
    <dbReference type="NCBI Taxonomy" id="679200"/>
    <lineage>
        <taxon>Bacteria</taxon>
        <taxon>Bacillati</taxon>
        <taxon>Bacillota</taxon>
        <taxon>Clostridia</taxon>
        <taxon>Lachnospirales</taxon>
        <taxon>Lachnospiraceae</taxon>
        <taxon>Johnsonella</taxon>
    </lineage>
</organism>
<dbReference type="PANTHER" id="PTHR43394:SF1">
    <property type="entry name" value="ATP-BINDING CASSETTE SUB-FAMILY B MEMBER 10, MITOCHONDRIAL"/>
    <property type="match status" value="1"/>
</dbReference>